<comment type="function">
    <text evidence="10">Neurotensin may play an endocrine or paracrine role in the regulation of fat metabolism. It causes contraction of smooth muscle.</text>
</comment>
<dbReference type="PANTHER" id="PTHR15356:SF0">
    <property type="entry name" value="NEUROTENSIN_NEUROMEDIN N"/>
    <property type="match status" value="1"/>
</dbReference>
<accession>A0A8T2J7V5</accession>
<dbReference type="GO" id="GO:0030133">
    <property type="term" value="C:transport vesicle"/>
    <property type="evidence" value="ECO:0007669"/>
    <property type="project" value="UniProtKB-SubCell"/>
</dbReference>
<feature type="chain" id="PRO_5035884390" description="Neurotensin/neuromedin N" evidence="12">
    <location>
        <begin position="25"/>
        <end position="169"/>
    </location>
</feature>
<comment type="caution">
    <text evidence="13">The sequence shown here is derived from an EMBL/GenBank/DDBJ whole genome shotgun (WGS) entry which is preliminary data.</text>
</comment>
<evidence type="ECO:0000256" key="10">
    <source>
        <dbReference type="ARBA" id="ARBA00025449"/>
    </source>
</evidence>
<gene>
    <name evidence="13" type="ORF">GDO86_005656</name>
</gene>
<dbReference type="PRINTS" id="PR01668">
    <property type="entry name" value="NEUROTENSIN"/>
</dbReference>
<dbReference type="OrthoDB" id="9929102at2759"/>
<comment type="subunit">
    <text evidence="11">Interacts with NTSR1. Interacts with SORT1. Interacts with SORL1.</text>
</comment>
<evidence type="ECO:0000256" key="12">
    <source>
        <dbReference type="SAM" id="SignalP"/>
    </source>
</evidence>
<comment type="similarity">
    <text evidence="3">Belongs to the neurotensin family.</text>
</comment>
<evidence type="ECO:0000256" key="3">
    <source>
        <dbReference type="ARBA" id="ARBA00009827"/>
    </source>
</evidence>
<evidence type="ECO:0000256" key="7">
    <source>
        <dbReference type="ARBA" id="ARBA00022729"/>
    </source>
</evidence>
<dbReference type="AlphaFoldDB" id="A0A8T2J7V5"/>
<dbReference type="GO" id="GO:0005184">
    <property type="term" value="F:neuropeptide hormone activity"/>
    <property type="evidence" value="ECO:0007669"/>
    <property type="project" value="InterPro"/>
</dbReference>
<evidence type="ECO:0000313" key="13">
    <source>
        <dbReference type="EMBL" id="KAG8439534.1"/>
    </source>
</evidence>
<keyword evidence="9" id="KW-0968">Cytoplasmic vesicle</keyword>
<dbReference type="EMBL" id="JAACNH010000006">
    <property type="protein sequence ID" value="KAG8439534.1"/>
    <property type="molecule type" value="Genomic_DNA"/>
</dbReference>
<keyword evidence="8" id="KW-0838">Vasoactive</keyword>
<keyword evidence="5" id="KW-0964">Secreted</keyword>
<protein>
    <recommendedName>
        <fullName evidence="4">Neurotensin/neuromedin N</fullName>
    </recommendedName>
</protein>
<dbReference type="Proteomes" id="UP000812440">
    <property type="component" value="Chromosome 3"/>
</dbReference>
<name>A0A8T2J7V5_9PIPI</name>
<dbReference type="GO" id="GO:0005576">
    <property type="term" value="C:extracellular region"/>
    <property type="evidence" value="ECO:0007669"/>
    <property type="project" value="UniProtKB-SubCell"/>
</dbReference>
<sequence length="169" mass="19449">MAATRTQLVCVMLLTFTCSGMCTGSEEERNAVESDVLSNIYSAKVNNARLSYWKMTLLNVCGLINNLNNQAVDAEETGDEEFVLRKQYPTAIDGFNLEAMLTLFQLQNICQSRVLPPREFLQQDYLEPSDSVNSEKEELMKRKTPYIFKRQAHVSKARRPYILKRDSFY</sequence>
<feature type="signal peptide" evidence="12">
    <location>
        <begin position="1"/>
        <end position="24"/>
    </location>
</feature>
<reference evidence="13" key="1">
    <citation type="thesis" date="2020" institute="ProQuest LLC" country="789 East Eisenhower Parkway, Ann Arbor, MI, USA">
        <title>Comparative Genomics and Chromosome Evolution.</title>
        <authorList>
            <person name="Mudd A.B."/>
        </authorList>
    </citation>
    <scope>NUCLEOTIDE SEQUENCE</scope>
    <source>
        <strain evidence="13">Female2</strain>
        <tissue evidence="13">Blood</tissue>
    </source>
</reference>
<dbReference type="GO" id="GO:0097746">
    <property type="term" value="P:blood vessel diameter maintenance"/>
    <property type="evidence" value="ECO:0007669"/>
    <property type="project" value="UniProtKB-KW"/>
</dbReference>
<keyword evidence="6" id="KW-0165">Cleavage on pair of basic residues</keyword>
<keyword evidence="14" id="KW-1185">Reference proteome</keyword>
<evidence type="ECO:0000313" key="14">
    <source>
        <dbReference type="Proteomes" id="UP000812440"/>
    </source>
</evidence>
<evidence type="ECO:0000256" key="5">
    <source>
        <dbReference type="ARBA" id="ARBA00022525"/>
    </source>
</evidence>
<evidence type="ECO:0000256" key="8">
    <source>
        <dbReference type="ARBA" id="ARBA00022858"/>
    </source>
</evidence>
<comment type="subcellular location">
    <subcellularLocation>
        <location evidence="1">Cytoplasmic vesicle</location>
        <location evidence="1">Secretory vesicle</location>
    </subcellularLocation>
    <subcellularLocation>
        <location evidence="2">Secreted</location>
    </subcellularLocation>
</comment>
<keyword evidence="7 12" id="KW-0732">Signal</keyword>
<organism evidence="13 14">
    <name type="scientific">Hymenochirus boettgeri</name>
    <name type="common">Congo dwarf clawed frog</name>
    <dbReference type="NCBI Taxonomy" id="247094"/>
    <lineage>
        <taxon>Eukaryota</taxon>
        <taxon>Metazoa</taxon>
        <taxon>Chordata</taxon>
        <taxon>Craniata</taxon>
        <taxon>Vertebrata</taxon>
        <taxon>Euteleostomi</taxon>
        <taxon>Amphibia</taxon>
        <taxon>Batrachia</taxon>
        <taxon>Anura</taxon>
        <taxon>Pipoidea</taxon>
        <taxon>Pipidae</taxon>
        <taxon>Pipinae</taxon>
        <taxon>Hymenochirus</taxon>
    </lineage>
</organism>
<evidence type="ECO:0000256" key="4">
    <source>
        <dbReference type="ARBA" id="ARBA00016213"/>
    </source>
</evidence>
<evidence type="ECO:0000256" key="11">
    <source>
        <dbReference type="ARBA" id="ARBA00046937"/>
    </source>
</evidence>
<dbReference type="Pfam" id="PF07421">
    <property type="entry name" value="Pro-NT_NN"/>
    <property type="match status" value="1"/>
</dbReference>
<evidence type="ECO:0000256" key="6">
    <source>
        <dbReference type="ARBA" id="ARBA00022685"/>
    </source>
</evidence>
<evidence type="ECO:0000256" key="9">
    <source>
        <dbReference type="ARBA" id="ARBA00023329"/>
    </source>
</evidence>
<proteinExistence type="inferred from homology"/>
<dbReference type="PANTHER" id="PTHR15356">
    <property type="entry name" value="NEUROTENSIN/NEUROMEDIN N"/>
    <property type="match status" value="1"/>
</dbReference>
<evidence type="ECO:0000256" key="2">
    <source>
        <dbReference type="ARBA" id="ARBA00004613"/>
    </source>
</evidence>
<dbReference type="InterPro" id="IPR008055">
    <property type="entry name" value="NeurotensiN"/>
</dbReference>
<evidence type="ECO:0000256" key="1">
    <source>
        <dbReference type="ARBA" id="ARBA00004398"/>
    </source>
</evidence>